<dbReference type="InterPro" id="IPR000362">
    <property type="entry name" value="Fumarate_lyase_fam"/>
</dbReference>
<comment type="similarity">
    <text evidence="1 3">Belongs to the class-II fumarase/aspartase family. Fumarase subfamily.</text>
</comment>
<dbReference type="PRINTS" id="PR00149">
    <property type="entry name" value="FUMRATELYASE"/>
</dbReference>
<comment type="subcellular location">
    <subcellularLocation>
        <location evidence="3">Cytoplasm</location>
    </subcellularLocation>
</comment>
<dbReference type="FunFam" id="1.10.40.30:FF:000002">
    <property type="entry name" value="Fumarate hydratase class II"/>
    <property type="match status" value="1"/>
</dbReference>
<dbReference type="PANTHER" id="PTHR11444">
    <property type="entry name" value="ASPARTATEAMMONIA/ARGININOSUCCINATE/ADENYLOSUCCINATE LYASE"/>
    <property type="match status" value="1"/>
</dbReference>
<feature type="binding site" evidence="3">
    <location>
        <begin position="99"/>
        <end position="101"/>
    </location>
    <ligand>
        <name>substrate</name>
    </ligand>
</feature>
<feature type="active site" evidence="3">
    <location>
        <position position="319"/>
    </location>
</feature>
<feature type="binding site" description="in site B" evidence="3">
    <location>
        <begin position="130"/>
        <end position="133"/>
    </location>
    <ligand>
        <name>substrate</name>
    </ligand>
</feature>
<gene>
    <name evidence="3" type="primary">fumC</name>
    <name evidence="6" type="ORF">AWB64_02890</name>
</gene>
<keyword evidence="3" id="KW-0963">Cytoplasm</keyword>
<dbReference type="InterPro" id="IPR008948">
    <property type="entry name" value="L-Aspartase-like"/>
</dbReference>
<dbReference type="RefSeq" id="WP_060856057.1">
    <property type="nucleotide sequence ID" value="NZ_FCOC02000007.1"/>
</dbReference>
<dbReference type="Gene3D" id="1.10.275.10">
    <property type="entry name" value="Fumarase/aspartase (N-terminal domain)"/>
    <property type="match status" value="1"/>
</dbReference>
<protein>
    <recommendedName>
        <fullName evidence="3">Fumarate hydratase class II</fullName>
        <shortName evidence="3">Fumarase C</shortName>
        <ecNumber evidence="3">4.2.1.2</ecNumber>
    </recommendedName>
    <alternativeName>
        <fullName evidence="3">Aerobic fumarase</fullName>
    </alternativeName>
    <alternativeName>
        <fullName evidence="3">Iron-independent fumarase</fullName>
    </alternativeName>
</protein>
<dbReference type="InterPro" id="IPR020557">
    <property type="entry name" value="Fumarate_lyase_CS"/>
</dbReference>
<feature type="active site" description="Proton donor/acceptor" evidence="3">
    <location>
        <position position="189"/>
    </location>
</feature>
<dbReference type="AlphaFoldDB" id="A0A158GK16"/>
<comment type="subunit">
    <text evidence="3">Homotetramer.</text>
</comment>
<evidence type="ECO:0000313" key="7">
    <source>
        <dbReference type="Proteomes" id="UP000054893"/>
    </source>
</evidence>
<accession>A0A158GK16</accession>
<comment type="catalytic activity">
    <reaction evidence="3">
        <text>(S)-malate = fumarate + H2O</text>
        <dbReference type="Rhea" id="RHEA:12460"/>
        <dbReference type="ChEBI" id="CHEBI:15377"/>
        <dbReference type="ChEBI" id="CHEBI:15589"/>
        <dbReference type="ChEBI" id="CHEBI:29806"/>
        <dbReference type="EC" id="4.2.1.2"/>
    </reaction>
</comment>
<dbReference type="Gene3D" id="1.20.200.10">
    <property type="entry name" value="Fumarase/aspartase (Central domain)"/>
    <property type="match status" value="1"/>
</dbReference>
<dbReference type="PROSITE" id="PS00163">
    <property type="entry name" value="FUMARATE_LYASES"/>
    <property type="match status" value="1"/>
</dbReference>
<name>A0A158GK16_CABSO</name>
<feature type="domain" description="Fumarate lyase N-terminal" evidence="4">
    <location>
        <begin position="13"/>
        <end position="343"/>
    </location>
</feature>
<dbReference type="PANTHER" id="PTHR11444:SF1">
    <property type="entry name" value="FUMARATE HYDRATASE, MITOCHONDRIAL"/>
    <property type="match status" value="1"/>
</dbReference>
<keyword evidence="2 3" id="KW-0456">Lyase</keyword>
<dbReference type="InterPro" id="IPR005677">
    <property type="entry name" value="Fum_hydII"/>
</dbReference>
<dbReference type="EC" id="4.2.1.2" evidence="3"/>
<dbReference type="GO" id="GO:0006106">
    <property type="term" value="P:fumarate metabolic process"/>
    <property type="evidence" value="ECO:0007669"/>
    <property type="project" value="InterPro"/>
</dbReference>
<dbReference type="GO" id="GO:0005737">
    <property type="term" value="C:cytoplasm"/>
    <property type="evidence" value="ECO:0007669"/>
    <property type="project" value="UniProtKB-SubCell"/>
</dbReference>
<dbReference type="GO" id="GO:0006099">
    <property type="term" value="P:tricarboxylic acid cycle"/>
    <property type="evidence" value="ECO:0007669"/>
    <property type="project" value="UniProtKB-UniRule"/>
</dbReference>
<dbReference type="InterPro" id="IPR022761">
    <property type="entry name" value="Fumarate_lyase_N"/>
</dbReference>
<dbReference type="UniPathway" id="UPA00223">
    <property type="reaction ID" value="UER01007"/>
</dbReference>
<evidence type="ECO:0000313" key="6">
    <source>
        <dbReference type="EMBL" id="SAL31750.1"/>
    </source>
</evidence>
<feature type="binding site" evidence="3">
    <location>
        <begin position="325"/>
        <end position="327"/>
    </location>
    <ligand>
        <name>substrate</name>
    </ligand>
</feature>
<dbReference type="Pfam" id="PF00206">
    <property type="entry name" value="Lyase_1"/>
    <property type="match status" value="1"/>
</dbReference>
<evidence type="ECO:0000256" key="2">
    <source>
        <dbReference type="ARBA" id="ARBA00023239"/>
    </source>
</evidence>
<dbReference type="OrthoDB" id="9802809at2"/>
<dbReference type="GO" id="GO:0004333">
    <property type="term" value="F:fumarate hydratase activity"/>
    <property type="evidence" value="ECO:0007669"/>
    <property type="project" value="UniProtKB-UniRule"/>
</dbReference>
<comment type="miscellaneous">
    <text evidence="3">There are 2 substrate-binding sites: the catalytic A site, and the non-catalytic B site that may play a role in the transfer of substrate or product between the active site and the solvent. Alternatively, the B site may bind allosteric effectors.</text>
</comment>
<keyword evidence="3" id="KW-0816">Tricarboxylic acid cycle</keyword>
<feature type="binding site" evidence="3">
    <location>
        <position position="320"/>
    </location>
    <ligand>
        <name>substrate</name>
    </ligand>
</feature>
<proteinExistence type="inferred from homology"/>
<dbReference type="Pfam" id="PF10415">
    <property type="entry name" value="FumaraseC_C"/>
    <property type="match status" value="1"/>
</dbReference>
<evidence type="ECO:0000256" key="3">
    <source>
        <dbReference type="HAMAP-Rule" id="MF_00743"/>
    </source>
</evidence>
<evidence type="ECO:0000259" key="5">
    <source>
        <dbReference type="Pfam" id="PF10415"/>
    </source>
</evidence>
<comment type="function">
    <text evidence="3">Involved in the TCA cycle. Catalyzes the stereospecific interconversion of fumarate to L-malate.</text>
</comment>
<dbReference type="InterPro" id="IPR018951">
    <property type="entry name" value="Fumarase_C_C"/>
</dbReference>
<dbReference type="Gene3D" id="1.10.40.30">
    <property type="entry name" value="Fumarase/aspartase (C-terminal domain)"/>
    <property type="match status" value="1"/>
</dbReference>
<dbReference type="FunFam" id="1.10.275.10:FF:000001">
    <property type="entry name" value="Fumarate hydratase, mitochondrial"/>
    <property type="match status" value="1"/>
</dbReference>
<feature type="binding site" evidence="3">
    <location>
        <position position="188"/>
    </location>
    <ligand>
        <name>substrate</name>
    </ligand>
</feature>
<dbReference type="GO" id="GO:0006108">
    <property type="term" value="P:malate metabolic process"/>
    <property type="evidence" value="ECO:0007669"/>
    <property type="project" value="TreeGrafter"/>
</dbReference>
<evidence type="ECO:0000256" key="1">
    <source>
        <dbReference type="ARBA" id="ARBA00009084"/>
    </source>
</evidence>
<dbReference type="NCBIfam" id="NF008909">
    <property type="entry name" value="PRK12273.1"/>
    <property type="match status" value="1"/>
</dbReference>
<evidence type="ECO:0000259" key="4">
    <source>
        <dbReference type="Pfam" id="PF00206"/>
    </source>
</evidence>
<feature type="site" description="Important for catalytic activity" evidence="3">
    <location>
        <position position="332"/>
    </location>
</feature>
<reference evidence="6 7" key="1">
    <citation type="submission" date="2016-01" db="EMBL/GenBank/DDBJ databases">
        <authorList>
            <person name="Oliw E.H."/>
        </authorList>
    </citation>
    <scope>NUCLEOTIDE SEQUENCE [LARGE SCALE GENOMIC DNA]</scope>
    <source>
        <strain evidence="6">LMG 22029</strain>
    </source>
</reference>
<organism evidence="6 7">
    <name type="scientific">Caballeronia sordidicola</name>
    <name type="common">Burkholderia sordidicola</name>
    <dbReference type="NCBI Taxonomy" id="196367"/>
    <lineage>
        <taxon>Bacteria</taxon>
        <taxon>Pseudomonadati</taxon>
        <taxon>Pseudomonadota</taxon>
        <taxon>Betaproteobacteria</taxon>
        <taxon>Burkholderiales</taxon>
        <taxon>Burkholderiaceae</taxon>
        <taxon>Caballeronia</taxon>
    </lineage>
</organism>
<dbReference type="HAMAP" id="MF_00743">
    <property type="entry name" value="FumaraseC"/>
    <property type="match status" value="1"/>
</dbReference>
<feature type="domain" description="Fumarase C C-terminal" evidence="5">
    <location>
        <begin position="409"/>
        <end position="461"/>
    </location>
</feature>
<comment type="pathway">
    <text evidence="3">Carbohydrate metabolism; tricarboxylic acid cycle; (S)-malate from fumarate: step 1/1.</text>
</comment>
<dbReference type="NCBIfam" id="TIGR00979">
    <property type="entry name" value="fumC_II"/>
    <property type="match status" value="1"/>
</dbReference>
<dbReference type="CDD" id="cd01362">
    <property type="entry name" value="Fumarase_classII"/>
    <property type="match status" value="1"/>
</dbReference>
<dbReference type="InterPro" id="IPR024083">
    <property type="entry name" value="Fumarase/histidase_N"/>
</dbReference>
<sequence length="464" mass="49640">MTDNARLEKDTFGEIAVPNDKLWGAQTQRSLQNFKISSEKQSPELIDALAIVKRASAEVNAELKVLAADKAQAIIAAADEILAGKHSDEFPLAVWQTGSGTQTNMNLNEVIANRASELMGGERGEARKVHPNDDVNRGQSSNDVFPTAMHIAAAVAIVKHLVPSLKTLRATLDKKSKDFDSIVKIGRTHLQDATPLTLGQEFSGYVAQLDQGIRHVESTLPHLYQLALGGTAVGTGLNAHPEFAVKVANAIGKLTGLPFETAPNKFEVMAAADALVFAHGALKTIAAGLMKIANDIRWLSSGPRCGLGELSIPENEPGSSIMPGKVNPTQSEAVTMLCCQVFGNDVAVNFGGASGNFELNVFRPMIAHNVLQSVRLLADGAQSFNDNCAVGIEPNKPRIESLLNESLMLVTALNPHIGYDKAAKIAKQAHKEGTTLKASALKLGYVTEAEFDEWVKPEDMVGKK</sequence>
<dbReference type="EMBL" id="FCOC02000007">
    <property type="protein sequence ID" value="SAL31750.1"/>
    <property type="molecule type" value="Genomic_DNA"/>
</dbReference>
<dbReference type="Proteomes" id="UP000054893">
    <property type="component" value="Unassembled WGS sequence"/>
</dbReference>
<dbReference type="SUPFAM" id="SSF48557">
    <property type="entry name" value="L-aspartase-like"/>
    <property type="match status" value="1"/>
</dbReference>
<dbReference type="FunFam" id="1.20.200.10:FF:000001">
    <property type="entry name" value="Fumarate hydratase, mitochondrial"/>
    <property type="match status" value="1"/>
</dbReference>
<feature type="binding site" evidence="3">
    <location>
        <begin position="140"/>
        <end position="142"/>
    </location>
    <ligand>
        <name>substrate</name>
    </ligand>
</feature>